<gene>
    <name evidence="3" type="ORF">B0I36DRAFT_148717</name>
</gene>
<feature type="transmembrane region" description="Helical" evidence="2">
    <location>
        <begin position="31"/>
        <end position="48"/>
    </location>
</feature>
<sequence>MSPIDHHMTEQLPAPGLDWTTLPHWRYPDCLILAFPFFGLILLARFVIAQRSGQEVHTKQYSDVVSEAVQQQRFWASEKSRGVSRTGPFMPANHSPRDSHSRSGHSLDSVQDARQALKAISVMVDIGEGAQPSPQTSAQTWTTQNRPRPPPPLTPPVLSRAHLDLSIHPSQAGSSGVVDFDKDFFGLPNPDYMSATMDSTSATTSFHPQQGSFVTPRRRSYTKVLPFAPDQSAAEEESRSLVATQRTMSEPYPSSHTTAESREMNVQGEIISVLDDTGAGWKRHTRVYGGGVCLACLEAEGSEGGGFYGANVRPEDRRH</sequence>
<dbReference type="OrthoDB" id="5235700at2759"/>
<evidence type="ECO:0000313" key="3">
    <source>
        <dbReference type="EMBL" id="KAH7025750.1"/>
    </source>
</evidence>
<keyword evidence="2" id="KW-0472">Membrane</keyword>
<reference evidence="3" key="1">
    <citation type="journal article" date="2021" name="Nat. Commun.">
        <title>Genetic determinants of endophytism in the Arabidopsis root mycobiome.</title>
        <authorList>
            <person name="Mesny F."/>
            <person name="Miyauchi S."/>
            <person name="Thiergart T."/>
            <person name="Pickel B."/>
            <person name="Atanasova L."/>
            <person name="Karlsson M."/>
            <person name="Huettel B."/>
            <person name="Barry K.W."/>
            <person name="Haridas S."/>
            <person name="Chen C."/>
            <person name="Bauer D."/>
            <person name="Andreopoulos W."/>
            <person name="Pangilinan J."/>
            <person name="LaButti K."/>
            <person name="Riley R."/>
            <person name="Lipzen A."/>
            <person name="Clum A."/>
            <person name="Drula E."/>
            <person name="Henrissat B."/>
            <person name="Kohler A."/>
            <person name="Grigoriev I.V."/>
            <person name="Martin F.M."/>
            <person name="Hacquard S."/>
        </authorList>
    </citation>
    <scope>NUCLEOTIDE SEQUENCE</scope>
    <source>
        <strain evidence="3">MPI-CAGE-CH-0230</strain>
    </source>
</reference>
<dbReference type="GeneID" id="70178028"/>
<keyword evidence="2" id="KW-0812">Transmembrane</keyword>
<accession>A0A9P9BLZ5</accession>
<evidence type="ECO:0000256" key="1">
    <source>
        <dbReference type="SAM" id="MobiDB-lite"/>
    </source>
</evidence>
<keyword evidence="4" id="KW-1185">Reference proteome</keyword>
<feature type="compositionally biased region" description="Polar residues" evidence="1">
    <location>
        <begin position="132"/>
        <end position="145"/>
    </location>
</feature>
<dbReference type="RefSeq" id="XP_046008967.1">
    <property type="nucleotide sequence ID" value="XM_046148482.1"/>
</dbReference>
<dbReference type="EMBL" id="JAGTJQ010000008">
    <property type="protein sequence ID" value="KAH7025750.1"/>
    <property type="molecule type" value="Genomic_DNA"/>
</dbReference>
<evidence type="ECO:0000313" key="4">
    <source>
        <dbReference type="Proteomes" id="UP000756346"/>
    </source>
</evidence>
<organism evidence="3 4">
    <name type="scientific">Microdochium trichocladiopsis</name>
    <dbReference type="NCBI Taxonomy" id="1682393"/>
    <lineage>
        <taxon>Eukaryota</taxon>
        <taxon>Fungi</taxon>
        <taxon>Dikarya</taxon>
        <taxon>Ascomycota</taxon>
        <taxon>Pezizomycotina</taxon>
        <taxon>Sordariomycetes</taxon>
        <taxon>Xylariomycetidae</taxon>
        <taxon>Xylariales</taxon>
        <taxon>Microdochiaceae</taxon>
        <taxon>Microdochium</taxon>
    </lineage>
</organism>
<comment type="caution">
    <text evidence="3">The sequence shown here is derived from an EMBL/GenBank/DDBJ whole genome shotgun (WGS) entry which is preliminary data.</text>
</comment>
<dbReference type="AlphaFoldDB" id="A0A9P9BLZ5"/>
<feature type="region of interest" description="Disordered" evidence="1">
    <location>
        <begin position="76"/>
        <end position="110"/>
    </location>
</feature>
<evidence type="ECO:0000256" key="2">
    <source>
        <dbReference type="SAM" id="Phobius"/>
    </source>
</evidence>
<dbReference type="Proteomes" id="UP000756346">
    <property type="component" value="Unassembled WGS sequence"/>
</dbReference>
<name>A0A9P9BLZ5_9PEZI</name>
<protein>
    <submittedName>
        <fullName evidence="3">Uncharacterized protein</fullName>
    </submittedName>
</protein>
<feature type="region of interest" description="Disordered" evidence="1">
    <location>
        <begin position="128"/>
        <end position="158"/>
    </location>
</feature>
<keyword evidence="2" id="KW-1133">Transmembrane helix</keyword>
<proteinExistence type="predicted"/>